<feature type="region of interest" description="Disordered" evidence="1">
    <location>
        <begin position="77"/>
        <end position="100"/>
    </location>
</feature>
<dbReference type="AlphaFoldDB" id="A0A183GB87"/>
<keyword evidence="3" id="KW-1185">Reference proteome</keyword>
<evidence type="ECO:0000313" key="4">
    <source>
        <dbReference type="WBParaSite" id="HPBE_0001934301-mRNA-1"/>
    </source>
</evidence>
<evidence type="ECO:0000313" key="3">
    <source>
        <dbReference type="Proteomes" id="UP000050761"/>
    </source>
</evidence>
<proteinExistence type="predicted"/>
<gene>
    <name evidence="2" type="ORF">HPBE_LOCUS19342</name>
</gene>
<reference evidence="2 3" key="1">
    <citation type="submission" date="2018-11" db="EMBL/GenBank/DDBJ databases">
        <authorList>
            <consortium name="Pathogen Informatics"/>
        </authorList>
    </citation>
    <scope>NUCLEOTIDE SEQUENCE [LARGE SCALE GENOMIC DNA]</scope>
</reference>
<dbReference type="WBParaSite" id="HPBE_0001934301-mRNA-1">
    <property type="protein sequence ID" value="HPBE_0001934301-mRNA-1"/>
    <property type="gene ID" value="HPBE_0001934301"/>
</dbReference>
<accession>A0A3P8F4Z4</accession>
<protein>
    <submittedName>
        <fullName evidence="4">THUMP domain-containing protein</fullName>
    </submittedName>
</protein>
<name>A0A183GB87_HELPZ</name>
<dbReference type="OrthoDB" id="6773352at2759"/>
<accession>A0A183GB87</accession>
<dbReference type="EMBL" id="UZAH01031298">
    <property type="protein sequence ID" value="VDP14826.1"/>
    <property type="molecule type" value="Genomic_DNA"/>
</dbReference>
<organism evidence="3 4">
    <name type="scientific">Heligmosomoides polygyrus</name>
    <name type="common">Parasitic roundworm</name>
    <dbReference type="NCBI Taxonomy" id="6339"/>
    <lineage>
        <taxon>Eukaryota</taxon>
        <taxon>Metazoa</taxon>
        <taxon>Ecdysozoa</taxon>
        <taxon>Nematoda</taxon>
        <taxon>Chromadorea</taxon>
        <taxon>Rhabditida</taxon>
        <taxon>Rhabditina</taxon>
        <taxon>Rhabditomorpha</taxon>
        <taxon>Strongyloidea</taxon>
        <taxon>Heligmosomidae</taxon>
        <taxon>Heligmosomoides</taxon>
    </lineage>
</organism>
<evidence type="ECO:0000256" key="1">
    <source>
        <dbReference type="SAM" id="MobiDB-lite"/>
    </source>
</evidence>
<evidence type="ECO:0000313" key="2">
    <source>
        <dbReference type="EMBL" id="VDP14826.1"/>
    </source>
</evidence>
<sequence>MDVLCEKLEGPQGEKFAIRLAKSRQRACVDIGVVKAVKSAEKLLNKEFPHRDVQEEQLTEGPIPSWVQEEVRNTIGKRKLKKAAGPEALVPSRASSSLEA</sequence>
<dbReference type="Proteomes" id="UP000050761">
    <property type="component" value="Unassembled WGS sequence"/>
</dbReference>
<reference evidence="4" key="2">
    <citation type="submission" date="2019-09" db="UniProtKB">
        <authorList>
            <consortium name="WormBaseParasite"/>
        </authorList>
    </citation>
    <scope>IDENTIFICATION</scope>
</reference>